<organism evidence="1 2">
    <name type="scientific">Sulfurospirillum diekertiae</name>
    <dbReference type="NCBI Taxonomy" id="1854492"/>
    <lineage>
        <taxon>Bacteria</taxon>
        <taxon>Pseudomonadati</taxon>
        <taxon>Campylobacterota</taxon>
        <taxon>Epsilonproteobacteria</taxon>
        <taxon>Campylobacterales</taxon>
        <taxon>Sulfurospirillaceae</taxon>
        <taxon>Sulfurospirillum</taxon>
    </lineage>
</organism>
<sequence length="340" mass="38820">MSVFIIAEVGVNHNGNVNIAKKMIDEAKNSGANCVKFQTFKAEEFISDPNQTYTYKSQDKEVTESMLKMFKRYEFTDDEWVEIINYCKSKNIIFSSTAQNKSDLEFLLSITDLPFLKIGSDDLTNLDSIKYYASKKIPIIISAGMAYAYEIEDAVRAIREVGNEDITVLHCTSSYPTDKQDVNLKKIPIIKDAFNVKVGFSDHTIGSTSAVGAVCFGAIVIEKHFTLDNKMEGPDHWFSINPKELKQYIDDIRFIEQAIGKPELKPTLQEIEMRKMARRKIVAKTNIFIGEKITKDNIDYKRIDNCDDSGLDPKNFLFIENRIVTRDIKKDETITLRVLK</sequence>
<evidence type="ECO:0000313" key="2">
    <source>
        <dbReference type="Proteomes" id="UP000502831"/>
    </source>
</evidence>
<evidence type="ECO:0000313" key="1">
    <source>
        <dbReference type="EMBL" id="QIR75952.1"/>
    </source>
</evidence>
<dbReference type="PANTHER" id="PTHR42966:SF1">
    <property type="entry name" value="SIALIC ACID SYNTHASE"/>
    <property type="match status" value="1"/>
</dbReference>
<name>A0A6G9VUA6_9BACT</name>
<dbReference type="InterPro" id="IPR057736">
    <property type="entry name" value="SAF_PseI/NeuA/NeuB"/>
</dbReference>
<reference evidence="1 2" key="1">
    <citation type="journal article" date="2017" name="Environ. Sci. Technol.">
        <title>Organohalide Respiration with Chlorinated Ethenes under Low pH Conditions.</title>
        <authorList>
            <person name="Yang Y."/>
            <person name="Capiro N.L."/>
            <person name="Marcet T.F."/>
            <person name="Yan J."/>
            <person name="Pennell K.D."/>
            <person name="Loffler F.E."/>
        </authorList>
    </citation>
    <scope>NUCLEOTIDE SEQUENCE [LARGE SCALE GENOMIC DNA]</scope>
    <source>
        <strain evidence="1 2">ACSDCE</strain>
    </source>
</reference>
<dbReference type="InterPro" id="IPR036732">
    <property type="entry name" value="AFP_Neu5c_C_sf"/>
</dbReference>
<gene>
    <name evidence="1" type="ORF">FA584_06905</name>
</gene>
<dbReference type="PROSITE" id="PS50844">
    <property type="entry name" value="AFP_LIKE"/>
    <property type="match status" value="1"/>
</dbReference>
<dbReference type="InterPro" id="IPR013132">
    <property type="entry name" value="PseI/NeuA/B-like_N"/>
</dbReference>
<dbReference type="SUPFAM" id="SSF51569">
    <property type="entry name" value="Aldolase"/>
    <property type="match status" value="1"/>
</dbReference>
<dbReference type="Proteomes" id="UP000502831">
    <property type="component" value="Chromosome"/>
</dbReference>
<dbReference type="SUPFAM" id="SSF51269">
    <property type="entry name" value="AFP III-like domain"/>
    <property type="match status" value="1"/>
</dbReference>
<dbReference type="RefSeq" id="WP_167749828.1">
    <property type="nucleotide sequence ID" value="NZ_CP039734.2"/>
</dbReference>
<dbReference type="CDD" id="cd11615">
    <property type="entry name" value="SAF_NeuB_like"/>
    <property type="match status" value="1"/>
</dbReference>
<dbReference type="InterPro" id="IPR051690">
    <property type="entry name" value="PseI-like"/>
</dbReference>
<dbReference type="AlphaFoldDB" id="A0A6G9VUA6"/>
<dbReference type="GO" id="GO:0047444">
    <property type="term" value="F:N-acylneuraminate-9-phosphate synthase activity"/>
    <property type="evidence" value="ECO:0007669"/>
    <property type="project" value="TreeGrafter"/>
</dbReference>
<protein>
    <submittedName>
        <fullName evidence="1">N-acetylneuraminate synthase family protein</fullName>
    </submittedName>
</protein>
<dbReference type="Pfam" id="PF03102">
    <property type="entry name" value="NeuB"/>
    <property type="match status" value="1"/>
</dbReference>
<dbReference type="Gene3D" id="3.20.20.70">
    <property type="entry name" value="Aldolase class I"/>
    <property type="match status" value="1"/>
</dbReference>
<dbReference type="InterPro" id="IPR006190">
    <property type="entry name" value="SAF_AFP_Neu5Ac"/>
</dbReference>
<dbReference type="GO" id="GO:0016051">
    <property type="term" value="P:carbohydrate biosynthetic process"/>
    <property type="evidence" value="ECO:0007669"/>
    <property type="project" value="InterPro"/>
</dbReference>
<dbReference type="InterPro" id="IPR013785">
    <property type="entry name" value="Aldolase_TIM"/>
</dbReference>
<proteinExistence type="predicted"/>
<dbReference type="EMBL" id="CP039734">
    <property type="protein sequence ID" value="QIR75952.1"/>
    <property type="molecule type" value="Genomic_DNA"/>
</dbReference>
<accession>A0A6G9VUA6</accession>
<dbReference type="Gene3D" id="3.90.1210.10">
    <property type="entry name" value="Antifreeze-like/N-acetylneuraminic acid synthase C-terminal domain"/>
    <property type="match status" value="1"/>
</dbReference>
<dbReference type="PANTHER" id="PTHR42966">
    <property type="entry name" value="N-ACETYLNEURAMINATE SYNTHASE"/>
    <property type="match status" value="1"/>
</dbReference>